<evidence type="ECO:0008006" key="3">
    <source>
        <dbReference type="Google" id="ProtNLM"/>
    </source>
</evidence>
<dbReference type="AlphaFoldDB" id="A0A521D840"/>
<gene>
    <name evidence="1" type="ORF">SAMN06269117_1187</name>
</gene>
<dbReference type="Proteomes" id="UP000317315">
    <property type="component" value="Unassembled WGS sequence"/>
</dbReference>
<dbReference type="EMBL" id="FXTM01000018">
    <property type="protein sequence ID" value="SMO67868.1"/>
    <property type="molecule type" value="Genomic_DNA"/>
</dbReference>
<evidence type="ECO:0000313" key="1">
    <source>
        <dbReference type="EMBL" id="SMO67868.1"/>
    </source>
</evidence>
<protein>
    <recommendedName>
        <fullName evidence="3">BFD-like [2Fe-2S] binding domain-containing protein</fullName>
    </recommendedName>
</protein>
<sequence>MAGLVYYYFGCTDEDIKNDVLKHRGISTIASKIVGMKKEGLCQCEVKHPEGR</sequence>
<organism evidence="1 2">
    <name type="scientific">Balnearium lithotrophicum</name>
    <dbReference type="NCBI Taxonomy" id="223788"/>
    <lineage>
        <taxon>Bacteria</taxon>
        <taxon>Pseudomonadati</taxon>
        <taxon>Aquificota</taxon>
        <taxon>Aquificia</taxon>
        <taxon>Desulfurobacteriales</taxon>
        <taxon>Desulfurobacteriaceae</taxon>
        <taxon>Balnearium</taxon>
    </lineage>
</organism>
<name>A0A521D840_9BACT</name>
<accession>A0A521D840</accession>
<reference evidence="1 2" key="1">
    <citation type="submission" date="2017-05" db="EMBL/GenBank/DDBJ databases">
        <authorList>
            <person name="Varghese N."/>
            <person name="Submissions S."/>
        </authorList>
    </citation>
    <scope>NUCLEOTIDE SEQUENCE [LARGE SCALE GENOMIC DNA]</scope>
    <source>
        <strain evidence="1 2">DSM 16304</strain>
    </source>
</reference>
<keyword evidence="2" id="KW-1185">Reference proteome</keyword>
<proteinExistence type="predicted"/>
<evidence type="ECO:0000313" key="2">
    <source>
        <dbReference type="Proteomes" id="UP000317315"/>
    </source>
</evidence>
<dbReference type="OrthoDB" id="95698at2"/>
<dbReference type="RefSeq" id="WP_142935865.1">
    <property type="nucleotide sequence ID" value="NZ_FXTM01000018.1"/>
</dbReference>